<name>W4KJH4_HETIT</name>
<reference evidence="2 3" key="1">
    <citation type="journal article" date="2012" name="New Phytol.">
        <title>Insight into trade-off between wood decay and parasitism from the genome of a fungal forest pathogen.</title>
        <authorList>
            <person name="Olson A."/>
            <person name="Aerts A."/>
            <person name="Asiegbu F."/>
            <person name="Belbahri L."/>
            <person name="Bouzid O."/>
            <person name="Broberg A."/>
            <person name="Canback B."/>
            <person name="Coutinho P.M."/>
            <person name="Cullen D."/>
            <person name="Dalman K."/>
            <person name="Deflorio G."/>
            <person name="van Diepen L.T."/>
            <person name="Dunand C."/>
            <person name="Duplessis S."/>
            <person name="Durling M."/>
            <person name="Gonthier P."/>
            <person name="Grimwood J."/>
            <person name="Fossdal C.G."/>
            <person name="Hansson D."/>
            <person name="Henrissat B."/>
            <person name="Hietala A."/>
            <person name="Himmelstrand K."/>
            <person name="Hoffmeister D."/>
            <person name="Hogberg N."/>
            <person name="James T.Y."/>
            <person name="Karlsson M."/>
            <person name="Kohler A."/>
            <person name="Kues U."/>
            <person name="Lee Y.H."/>
            <person name="Lin Y.C."/>
            <person name="Lind M."/>
            <person name="Lindquist E."/>
            <person name="Lombard V."/>
            <person name="Lucas S."/>
            <person name="Lunden K."/>
            <person name="Morin E."/>
            <person name="Murat C."/>
            <person name="Park J."/>
            <person name="Raffaello T."/>
            <person name="Rouze P."/>
            <person name="Salamov A."/>
            <person name="Schmutz J."/>
            <person name="Solheim H."/>
            <person name="Stahlberg J."/>
            <person name="Velez H."/>
            <person name="de Vries R.P."/>
            <person name="Wiebenga A."/>
            <person name="Woodward S."/>
            <person name="Yakovlev I."/>
            <person name="Garbelotto M."/>
            <person name="Martin F."/>
            <person name="Grigoriev I.V."/>
            <person name="Stenlid J."/>
        </authorList>
    </citation>
    <scope>NUCLEOTIDE SEQUENCE [LARGE SCALE GENOMIC DNA]</scope>
    <source>
        <strain evidence="2 3">TC 32-1</strain>
    </source>
</reference>
<dbReference type="GeneID" id="20665686"/>
<evidence type="ECO:0000313" key="2">
    <source>
        <dbReference type="EMBL" id="ETW86008.1"/>
    </source>
</evidence>
<dbReference type="AlphaFoldDB" id="W4KJH4"/>
<feature type="compositionally biased region" description="Basic and acidic residues" evidence="1">
    <location>
        <begin position="111"/>
        <end position="121"/>
    </location>
</feature>
<evidence type="ECO:0000313" key="3">
    <source>
        <dbReference type="Proteomes" id="UP000030671"/>
    </source>
</evidence>
<sequence>MNLDVGNGAGKEMKEAVTETEFVIPEVGMSVAEADPVVHLEEVNATDDQTGATTDATMMTEETEVKTKKDGTIGGRMTVIFEITAETTEGILDGETRGIDGTKMGITIRTGGKERGTEMSD</sequence>
<dbReference type="EMBL" id="KI925455">
    <property type="protein sequence ID" value="ETW86008.1"/>
    <property type="molecule type" value="Genomic_DNA"/>
</dbReference>
<proteinExistence type="predicted"/>
<dbReference type="InParanoid" id="W4KJH4"/>
<keyword evidence="3" id="KW-1185">Reference proteome</keyword>
<dbReference type="KEGG" id="hir:HETIRDRAFT_100446"/>
<feature type="region of interest" description="Disordered" evidence="1">
    <location>
        <begin position="92"/>
        <end position="121"/>
    </location>
</feature>
<dbReference type="HOGENOM" id="CLU_2038367_0_0_1"/>
<protein>
    <submittedName>
        <fullName evidence="2">Uncharacterized protein</fullName>
    </submittedName>
</protein>
<dbReference type="Proteomes" id="UP000030671">
    <property type="component" value="Unassembled WGS sequence"/>
</dbReference>
<organism evidence="2 3">
    <name type="scientific">Heterobasidion irregulare (strain TC 32-1)</name>
    <dbReference type="NCBI Taxonomy" id="747525"/>
    <lineage>
        <taxon>Eukaryota</taxon>
        <taxon>Fungi</taxon>
        <taxon>Dikarya</taxon>
        <taxon>Basidiomycota</taxon>
        <taxon>Agaricomycotina</taxon>
        <taxon>Agaricomycetes</taxon>
        <taxon>Russulales</taxon>
        <taxon>Bondarzewiaceae</taxon>
        <taxon>Heterobasidion</taxon>
        <taxon>Heterobasidion annosum species complex</taxon>
    </lineage>
</organism>
<gene>
    <name evidence="2" type="ORF">HETIRDRAFT_100446</name>
</gene>
<accession>W4KJH4</accession>
<dbReference type="RefSeq" id="XP_009542796.1">
    <property type="nucleotide sequence ID" value="XM_009544501.1"/>
</dbReference>
<evidence type="ECO:0000256" key="1">
    <source>
        <dbReference type="SAM" id="MobiDB-lite"/>
    </source>
</evidence>